<reference evidence="1 2" key="1">
    <citation type="journal article" date="2016" name="ISME J.">
        <title>Chasing the elusive Euryarchaeota class WSA2: genomes reveal a uniquely fastidious methyl-reducing methanogen.</title>
        <authorList>
            <person name="Nobu M.K."/>
            <person name="Narihiro T."/>
            <person name="Kuroda K."/>
            <person name="Mei R."/>
            <person name="Liu W.T."/>
        </authorList>
    </citation>
    <scope>NUCLEOTIDE SEQUENCE [LARGE SCALE GENOMIC DNA]</scope>
    <source>
        <strain evidence="1">U1lsi0528_Bin089</strain>
    </source>
</reference>
<sequence>MKTVVLDIGLLILLVVGAIGTGINIGMVYQRSHDIQVIEQQQQAIEKANLAISVCNSIIPIYKADILACGCSPSVVVSGFTGEVAYTTKGVDTNATDSD</sequence>
<dbReference type="AlphaFoldDB" id="A0A150IT53"/>
<gene>
    <name evidence="1" type="ORF">AMQ74_01621</name>
</gene>
<accession>A0A150IT53</accession>
<proteinExistence type="predicted"/>
<organism evidence="1 2">
    <name type="scientific">Candidatus Methanofastidiosum methylothiophilum</name>
    <dbReference type="NCBI Taxonomy" id="1705564"/>
    <lineage>
        <taxon>Archaea</taxon>
        <taxon>Methanobacteriati</taxon>
        <taxon>Methanobacteriota</taxon>
        <taxon>Stenosarchaea group</taxon>
        <taxon>Candidatus Methanofastidiosia</taxon>
        <taxon>Candidatus Methanofastidiosales</taxon>
        <taxon>Candidatus Methanofastidiosaceae</taxon>
        <taxon>Candidatus Methanofastidiosum</taxon>
    </lineage>
</organism>
<name>A0A150IT53_9EURY</name>
<evidence type="ECO:0000313" key="1">
    <source>
        <dbReference type="EMBL" id="KYC48211.1"/>
    </source>
</evidence>
<evidence type="ECO:0000313" key="2">
    <source>
        <dbReference type="Proteomes" id="UP000075578"/>
    </source>
</evidence>
<dbReference type="Proteomes" id="UP000075578">
    <property type="component" value="Unassembled WGS sequence"/>
</dbReference>
<protein>
    <submittedName>
        <fullName evidence="1">Uncharacterized protein</fullName>
    </submittedName>
</protein>
<comment type="caution">
    <text evidence="1">The sequence shown here is derived from an EMBL/GenBank/DDBJ whole genome shotgun (WGS) entry which is preliminary data.</text>
</comment>
<dbReference type="EMBL" id="LNGD01000143">
    <property type="protein sequence ID" value="KYC48211.1"/>
    <property type="molecule type" value="Genomic_DNA"/>
</dbReference>